<dbReference type="AlphaFoldDB" id="A0A067PF28"/>
<evidence type="ECO:0000313" key="2">
    <source>
        <dbReference type="EMBL" id="KDQ53498.1"/>
    </source>
</evidence>
<feature type="region of interest" description="Disordered" evidence="1">
    <location>
        <begin position="62"/>
        <end position="133"/>
    </location>
</feature>
<name>A0A067PF28_9AGAM</name>
<reference evidence="3" key="1">
    <citation type="journal article" date="2014" name="Proc. Natl. Acad. Sci. U.S.A.">
        <title>Extensive sampling of basidiomycete genomes demonstrates inadequacy of the white-rot/brown-rot paradigm for wood decay fungi.</title>
        <authorList>
            <person name="Riley R."/>
            <person name="Salamov A.A."/>
            <person name="Brown D.W."/>
            <person name="Nagy L.G."/>
            <person name="Floudas D."/>
            <person name="Held B.W."/>
            <person name="Levasseur A."/>
            <person name="Lombard V."/>
            <person name="Morin E."/>
            <person name="Otillar R."/>
            <person name="Lindquist E.A."/>
            <person name="Sun H."/>
            <person name="LaButti K.M."/>
            <person name="Schmutz J."/>
            <person name="Jabbour D."/>
            <person name="Luo H."/>
            <person name="Baker S.E."/>
            <person name="Pisabarro A.G."/>
            <person name="Walton J.D."/>
            <person name="Blanchette R.A."/>
            <person name="Henrissat B."/>
            <person name="Martin F."/>
            <person name="Cullen D."/>
            <person name="Hibbett D.S."/>
            <person name="Grigoriev I.V."/>
        </authorList>
    </citation>
    <scope>NUCLEOTIDE SEQUENCE [LARGE SCALE GENOMIC DNA]</scope>
    <source>
        <strain evidence="3">MUCL 33604</strain>
    </source>
</reference>
<organism evidence="2 3">
    <name type="scientific">Jaapia argillacea MUCL 33604</name>
    <dbReference type="NCBI Taxonomy" id="933084"/>
    <lineage>
        <taxon>Eukaryota</taxon>
        <taxon>Fungi</taxon>
        <taxon>Dikarya</taxon>
        <taxon>Basidiomycota</taxon>
        <taxon>Agaricomycotina</taxon>
        <taxon>Agaricomycetes</taxon>
        <taxon>Agaricomycetidae</taxon>
        <taxon>Jaapiales</taxon>
        <taxon>Jaapiaceae</taxon>
        <taxon>Jaapia</taxon>
    </lineage>
</organism>
<protein>
    <submittedName>
        <fullName evidence="2">Uncharacterized protein</fullName>
    </submittedName>
</protein>
<evidence type="ECO:0000256" key="1">
    <source>
        <dbReference type="SAM" id="MobiDB-lite"/>
    </source>
</evidence>
<feature type="region of interest" description="Disordered" evidence="1">
    <location>
        <begin position="147"/>
        <end position="168"/>
    </location>
</feature>
<proteinExistence type="predicted"/>
<gene>
    <name evidence="2" type="ORF">JAAARDRAFT_426536</name>
</gene>
<evidence type="ECO:0000313" key="3">
    <source>
        <dbReference type="Proteomes" id="UP000027265"/>
    </source>
</evidence>
<dbReference type="Proteomes" id="UP000027265">
    <property type="component" value="Unassembled WGS sequence"/>
</dbReference>
<dbReference type="InParanoid" id="A0A067PF28"/>
<feature type="compositionally biased region" description="Low complexity" evidence="1">
    <location>
        <begin position="117"/>
        <end position="128"/>
    </location>
</feature>
<accession>A0A067PF28</accession>
<dbReference type="HOGENOM" id="CLU_1586721_0_0_1"/>
<keyword evidence="3" id="KW-1185">Reference proteome</keyword>
<sequence length="168" mass="18582">MGYSEGFLSVINIINCRTHQDVRGVKEEVKAGFRSMELHFERLLDSRGLRVVPEEYLTTHSQIRGGQSRNDPCPCDDIYSGALPSSPLRPPIPAQSPLSLHAQRPPPPYLPPSAVGNPSPSSESNTSNATILPHKWPFIAEGDPFAKPDWPFGPKNNPFTRPNWPFAS</sequence>
<dbReference type="EMBL" id="KL197733">
    <property type="protein sequence ID" value="KDQ53498.1"/>
    <property type="molecule type" value="Genomic_DNA"/>
</dbReference>